<evidence type="ECO:0000313" key="12">
    <source>
        <dbReference type="EMBL" id="TGD58990.1"/>
    </source>
</evidence>
<gene>
    <name evidence="12" type="ORF">E4635_03830</name>
</gene>
<evidence type="ECO:0000259" key="11">
    <source>
        <dbReference type="Pfam" id="PF00266"/>
    </source>
</evidence>
<dbReference type="OrthoDB" id="9808002at2"/>
<dbReference type="PIRSF" id="PIRSF005572">
    <property type="entry name" value="NifS"/>
    <property type="match status" value="1"/>
</dbReference>
<evidence type="ECO:0000256" key="4">
    <source>
        <dbReference type="ARBA" id="ARBA00022679"/>
    </source>
</evidence>
<feature type="domain" description="Aminotransferase class V" evidence="11">
    <location>
        <begin position="6"/>
        <end position="369"/>
    </location>
</feature>
<comment type="cofactor">
    <cofactor evidence="1 10">
        <name>pyridoxal 5'-phosphate</name>
        <dbReference type="ChEBI" id="CHEBI:597326"/>
    </cofactor>
</comment>
<sequence>MENSIIYLDNNATTTVDDRVIKIITSYFSDLYGNASSLYSFGNKAKIAIDKAKVESAKLIGAEPNEIYFTSGATEGINFALKGLAMHPVNRKKHIITCRTEHKAVLETCHYLESIGYKIDYLPVDAEGNIDLEALQKLISNDTLLVCLMWVNNETGVIYPIEKIGEITKAADVYFICDGTQGVGKLPININECNIDVLCFSGHKMYGPKGIGGIYINQSITRQNKIQPLIHGGGQEDGLRSGTYNVPLIAGLGNACEIAFEEMEKNRTHIEHLQIFLEKELLQIKGAFINGNRVSRIYNTINIYIPGFDSEIFIGVNKDIAVSNGSACTSELIQPSHVLLAMGLNNNDAMNSLRISIGKHNTKEDIQLLIQRIKDFINNY</sequence>
<organism evidence="12 13">
    <name type="scientific">Flavobacterium humi</name>
    <dbReference type="NCBI Taxonomy" id="2562683"/>
    <lineage>
        <taxon>Bacteria</taxon>
        <taxon>Pseudomonadati</taxon>
        <taxon>Bacteroidota</taxon>
        <taxon>Flavobacteriia</taxon>
        <taxon>Flavobacteriales</taxon>
        <taxon>Flavobacteriaceae</taxon>
        <taxon>Flavobacterium</taxon>
    </lineage>
</organism>
<keyword evidence="13" id="KW-1185">Reference proteome</keyword>
<dbReference type="PANTHER" id="PTHR11601:SF34">
    <property type="entry name" value="CYSTEINE DESULFURASE"/>
    <property type="match status" value="1"/>
</dbReference>
<evidence type="ECO:0000256" key="7">
    <source>
        <dbReference type="ARBA" id="ARBA00023004"/>
    </source>
</evidence>
<dbReference type="InterPro" id="IPR015421">
    <property type="entry name" value="PyrdxlP-dep_Trfase_major"/>
</dbReference>
<dbReference type="GO" id="GO:0031071">
    <property type="term" value="F:cysteine desulfurase activity"/>
    <property type="evidence" value="ECO:0007669"/>
    <property type="project" value="UniProtKB-EC"/>
</dbReference>
<comment type="caution">
    <text evidence="12">The sequence shown here is derived from an EMBL/GenBank/DDBJ whole genome shotgun (WGS) entry which is preliminary data.</text>
</comment>
<evidence type="ECO:0000256" key="9">
    <source>
        <dbReference type="ARBA" id="ARBA00050776"/>
    </source>
</evidence>
<evidence type="ECO:0000256" key="5">
    <source>
        <dbReference type="ARBA" id="ARBA00022723"/>
    </source>
</evidence>
<dbReference type="InterPro" id="IPR015424">
    <property type="entry name" value="PyrdxlP-dep_Trfase"/>
</dbReference>
<reference evidence="12 13" key="1">
    <citation type="submission" date="2019-04" db="EMBL/GenBank/DDBJ databases">
        <title>Flavobacterium sp. strain DS2-A Genome sequencing and assembly.</title>
        <authorList>
            <person name="Kim I."/>
        </authorList>
    </citation>
    <scope>NUCLEOTIDE SEQUENCE [LARGE SCALE GENOMIC DNA]</scope>
    <source>
        <strain evidence="12 13">DS2-A</strain>
    </source>
</reference>
<keyword evidence="6" id="KW-0663">Pyridoxal phosphate</keyword>
<name>A0A4Z0LA68_9FLAO</name>
<comment type="similarity">
    <text evidence="2">Belongs to the class-V pyridoxal-phosphate-dependent aminotransferase family. NifS/IscS subfamily.</text>
</comment>
<dbReference type="Gene3D" id="3.40.640.10">
    <property type="entry name" value="Type I PLP-dependent aspartate aminotransferase-like (Major domain)"/>
    <property type="match status" value="1"/>
</dbReference>
<dbReference type="InterPro" id="IPR016454">
    <property type="entry name" value="Cysteine_dSase"/>
</dbReference>
<dbReference type="InterPro" id="IPR020578">
    <property type="entry name" value="Aminotrans_V_PyrdxlP_BS"/>
</dbReference>
<protein>
    <recommendedName>
        <fullName evidence="3">cysteine desulfurase</fullName>
        <ecNumber evidence="3">2.8.1.7</ecNumber>
    </recommendedName>
</protein>
<dbReference type="InterPro" id="IPR015422">
    <property type="entry name" value="PyrdxlP-dep_Trfase_small"/>
</dbReference>
<keyword evidence="4" id="KW-0808">Transferase</keyword>
<keyword evidence="8" id="KW-0411">Iron-sulfur</keyword>
<evidence type="ECO:0000256" key="10">
    <source>
        <dbReference type="RuleBase" id="RU004504"/>
    </source>
</evidence>
<proteinExistence type="inferred from homology"/>
<dbReference type="InterPro" id="IPR000192">
    <property type="entry name" value="Aminotrans_V_dom"/>
</dbReference>
<evidence type="ECO:0000256" key="3">
    <source>
        <dbReference type="ARBA" id="ARBA00012239"/>
    </source>
</evidence>
<evidence type="ECO:0000256" key="6">
    <source>
        <dbReference type="ARBA" id="ARBA00022898"/>
    </source>
</evidence>
<dbReference type="EMBL" id="SRLH01000002">
    <property type="protein sequence ID" value="TGD58990.1"/>
    <property type="molecule type" value="Genomic_DNA"/>
</dbReference>
<dbReference type="RefSeq" id="WP_135525300.1">
    <property type="nucleotide sequence ID" value="NZ_SRLH01000002.1"/>
</dbReference>
<evidence type="ECO:0000256" key="8">
    <source>
        <dbReference type="ARBA" id="ARBA00023014"/>
    </source>
</evidence>
<comment type="catalytic activity">
    <reaction evidence="9">
        <text>(sulfur carrier)-H + L-cysteine = (sulfur carrier)-SH + L-alanine</text>
        <dbReference type="Rhea" id="RHEA:43892"/>
        <dbReference type="Rhea" id="RHEA-COMP:14737"/>
        <dbReference type="Rhea" id="RHEA-COMP:14739"/>
        <dbReference type="ChEBI" id="CHEBI:29917"/>
        <dbReference type="ChEBI" id="CHEBI:35235"/>
        <dbReference type="ChEBI" id="CHEBI:57972"/>
        <dbReference type="ChEBI" id="CHEBI:64428"/>
        <dbReference type="EC" id="2.8.1.7"/>
    </reaction>
</comment>
<evidence type="ECO:0000256" key="2">
    <source>
        <dbReference type="ARBA" id="ARBA00006490"/>
    </source>
</evidence>
<dbReference type="EC" id="2.8.1.7" evidence="3"/>
<dbReference type="Gene3D" id="3.90.1150.10">
    <property type="entry name" value="Aspartate Aminotransferase, domain 1"/>
    <property type="match status" value="1"/>
</dbReference>
<dbReference type="PROSITE" id="PS00595">
    <property type="entry name" value="AA_TRANSFER_CLASS_5"/>
    <property type="match status" value="1"/>
</dbReference>
<keyword evidence="7" id="KW-0408">Iron</keyword>
<dbReference type="Pfam" id="PF00266">
    <property type="entry name" value="Aminotran_5"/>
    <property type="match status" value="1"/>
</dbReference>
<keyword evidence="5" id="KW-0479">Metal-binding</keyword>
<dbReference type="PANTHER" id="PTHR11601">
    <property type="entry name" value="CYSTEINE DESULFURYLASE FAMILY MEMBER"/>
    <property type="match status" value="1"/>
</dbReference>
<evidence type="ECO:0000313" key="13">
    <source>
        <dbReference type="Proteomes" id="UP000297407"/>
    </source>
</evidence>
<dbReference type="Proteomes" id="UP000297407">
    <property type="component" value="Unassembled WGS sequence"/>
</dbReference>
<dbReference type="GO" id="GO:0046872">
    <property type="term" value="F:metal ion binding"/>
    <property type="evidence" value="ECO:0007669"/>
    <property type="project" value="UniProtKB-KW"/>
</dbReference>
<dbReference type="AlphaFoldDB" id="A0A4Z0LA68"/>
<accession>A0A4Z0LA68</accession>
<evidence type="ECO:0000256" key="1">
    <source>
        <dbReference type="ARBA" id="ARBA00001933"/>
    </source>
</evidence>
<dbReference type="GO" id="GO:0051536">
    <property type="term" value="F:iron-sulfur cluster binding"/>
    <property type="evidence" value="ECO:0007669"/>
    <property type="project" value="UniProtKB-KW"/>
</dbReference>
<dbReference type="SUPFAM" id="SSF53383">
    <property type="entry name" value="PLP-dependent transferases"/>
    <property type="match status" value="1"/>
</dbReference>